<evidence type="ECO:0000313" key="6">
    <source>
        <dbReference type="Proteomes" id="UP000069549"/>
    </source>
</evidence>
<feature type="region of interest" description="Disordered" evidence="1">
    <location>
        <begin position="1719"/>
        <end position="1738"/>
    </location>
</feature>
<sequence length="2095" mass="246166">MWKSTFSEPPEEYTQDKERHKSTFFSLFNKKKKSNKSGYSASENSINFSKSHEKSKDKKKKNGHSNEEVSDSEMIKNEVEHTKIPNSNYLKNYDSKNKKRESFFQKINLLRKLRNYKIKKSATTFYMDHEESSSLGLDDEHMGKNEYVKKKKYSIKSEFINLKNKAQSLKNSIYFSSSKNSIESNYYNRSNKEYMGKKGYNIFNLNKENSKQFNNPYSSEKANSLITNDNIKNKKDKYREQDFSNVSNISCLSEKKNNNNISHNSSDNNNSEKHKNKPFFEQKFDVDIWKENNNLMNDKNHVTHFGEHSFNIKRENEIILENYYKDKEKNSYGDNNNLQSNHKDSRIRHNSQNGELNRVVPKNGYNTMYNKEKNDNNNNIRGIDMISEYMKNEKTEQIIGKDRENKICNTIQENEIEKKGKNIKAETNYTNNLSKVNNIYTSEFTQNRTDNIRNNNDIQKEMILKLMYNNKGIYFNKDKYIDNSNNRENNIYKNYAVNNENIKYIPRNKSNINFKNKDILNITQNNKNNVFSKEYKLDSINHNDNQNNIINKYIISPLYNLFAQTKNEAEKKLSTSYNKISSLPYHQIFQKYTSELQKTYKTMYDIYEFPKMCSMEYSKKSFINMRSGANNNNHNDENKNENKNANDYMDWNDRFYRNTYTHTKPSAYKNIVMINESNAISLNEHFKKNEIKIHKTYNNEEYKSNLFSRKTIEPVFKICSTNGSNRLNTNHLRNNSEIINNPSVCRYNNTNHILQRKLFNINASHRSMGMINNKREDLKYEQKQNINFLRKGNNFYENSLRNNNNYNSINANIVTNIYLSNNSKKNNSVSNSCHLFNNKNEISNNSSKYYACKNGPYNNTLIKSNTLHPYYFCNKKMNTNSYKNMNIHNNENYYNNDIWTIRCKYNSKQKYAPLNMNTMNLSKSIGYYPILQKSKTNINSSINNTNIKNNLSASLNEYNEHVLYPNDNIAIHNKYTNCFEPINNEDIFRKNYLQKKSQSLNHRLLDCYEFKYSRFKNNKNCDNNFFINRKNDGLKNVLGMSNLSKTNNPIEKNIILPTENMDIRKINYNNLQYEPIHHNTRNFNLCNSYDHHFTSSDNNYLSDGYIKSTRNICNNNMFNGNINCSNHFNGKLFVSEKNRLTNSYTNNMLINDCNNLQNKSHRYIRAKSLNALRDSILHSKSLKVYEDCCIKNKNENITNHDYNMKDIYKRCSYIGNENTHEIFCTEKSEICENDLNGYNIKPVLIKSHADETNEKTNNILLNDINSQIAHKKNDNNENIYLLEKENKIEQILTNLSNNENDSDNCTSVTIQHYTVNNADNNKVGDHVLSSYNICEQEESLWMPNQYKIEKAILKESSENYIHKEEFQNGLVKCRNNFIDNGINQCEDMLSGVIEKKENTNCKINDDEKKNFNDKVDQNDKEMIDICVNSSSENCYIKNNSNNHNNKYSIEKESKNLKDVAHDDFEHTTMTTFTIINPNIITSSTFENNASTCEMIKNYNPNKECRNVEINNDAKKEKEKYDNKKKITKSTNNSSKIGKNNKLCKLKKASITKKNWKNREIGELSENEIYKLPSYLVANMCNTVFSEIDENTYEYNFIKNKNVINKQKMFINFNSNYLGDTINFENDNIINSSDSTPILKKNRENEKNTRHGNKEASIRKKDTNISTTRSINISKGSFSNKNIKKELSGLGKSKINSKKLVKRSTKKGTVLNKNSMVINSKDDKNRGVGGEEKYGEEKKLKKNKIMQSTDEKVNNKEEATKKKKINIKKKKCTPLINKSEDSYLIGKSIHSITYMHENEININFDIELDDCNTNNGIETNGGSVSDTIYEKDIRNEEKINMSINSEDENFINKLELCSVPEVDSFYKMFKTMNNMLRNINNSNFLNNIDLNNLINIEKYFINNNIYINKYLITTDIENDQLKEDKNENDSIIYDNNFSIIYLDNDMIYLKKKKLKNILDILLQNKYSFYEIKITILLLKLFISIENSNIHTSIYPLTLINSLIHKLNLKVYDKNESIEDIKNHMFNKIENFNIYKNNLEQSSFNYLFICDGENYLCINDNSLCGETYQTKVNVNNELGYYHYINLNRLTYYGQGKS</sequence>
<dbReference type="OMA" id="HNGIHEN"/>
<reference evidence="2 6" key="1">
    <citation type="submission" date="2016-02" db="EMBL/GenBank/DDBJ databases">
        <authorList>
            <consortium name="Pathogen Informatics"/>
        </authorList>
    </citation>
    <scope>NUCLEOTIDE SEQUENCE [LARGE SCALE GENOMIC DNA]</scope>
    <source>
        <strain evidence="2 6">K173</strain>
        <strain evidence="3 9">NK65 ny</strain>
        <strain evidence="4 8">NK65e</strain>
        <strain evidence="5 7">SP11 Antwerpcl1</strain>
    </source>
</reference>
<protein>
    <submittedName>
        <fullName evidence="2">Uncharacterized protein</fullName>
    </submittedName>
</protein>
<feature type="compositionally biased region" description="Low complexity" evidence="1">
    <location>
        <begin position="258"/>
        <end position="269"/>
    </location>
</feature>
<feature type="region of interest" description="Disordered" evidence="1">
    <location>
        <begin position="1"/>
        <end position="20"/>
    </location>
</feature>
<dbReference type="Proteomes" id="UP000219860">
    <property type="component" value="Chromosome 9"/>
</dbReference>
<feature type="region of interest" description="Disordered" evidence="1">
    <location>
        <begin position="330"/>
        <end position="353"/>
    </location>
</feature>
<dbReference type="VEuPathDB" id="PlasmoDB:PBANKA_0914100"/>
<dbReference type="EMBL" id="LT614635">
    <property type="protein sequence ID" value="SCN25193.1"/>
    <property type="molecule type" value="Genomic_DNA"/>
</dbReference>
<accession>A0A122I890</accession>
<evidence type="ECO:0000313" key="8">
    <source>
        <dbReference type="Proteomes" id="UP000220214"/>
    </source>
</evidence>
<dbReference type="OrthoDB" id="383482at2759"/>
<proteinExistence type="predicted"/>
<feature type="region of interest" description="Disordered" evidence="1">
    <location>
        <begin position="254"/>
        <end position="276"/>
    </location>
</feature>
<dbReference type="Proteomes" id="UP000516480">
    <property type="component" value="Chromosome 9"/>
</dbReference>
<organism evidence="2 6">
    <name type="scientific">Plasmodium berghei</name>
    <dbReference type="NCBI Taxonomy" id="5821"/>
    <lineage>
        <taxon>Eukaryota</taxon>
        <taxon>Sar</taxon>
        <taxon>Alveolata</taxon>
        <taxon>Apicomplexa</taxon>
        <taxon>Aconoidasida</taxon>
        <taxon>Haemosporida</taxon>
        <taxon>Plasmodiidae</taxon>
        <taxon>Plasmodium</taxon>
        <taxon>Plasmodium (Vinckeia)</taxon>
    </lineage>
</organism>
<evidence type="ECO:0000313" key="3">
    <source>
        <dbReference type="EMBL" id="SCM21965.1"/>
    </source>
</evidence>
<evidence type="ECO:0000313" key="7">
    <source>
        <dbReference type="Proteomes" id="UP000219860"/>
    </source>
</evidence>
<dbReference type="EMBL" id="LT608257">
    <property type="protein sequence ID" value="SCO61797.1"/>
    <property type="molecule type" value="Genomic_DNA"/>
</dbReference>
<evidence type="ECO:0000313" key="2">
    <source>
        <dbReference type="EMBL" id="CXI41685.1"/>
    </source>
</evidence>
<evidence type="ECO:0000313" key="5">
    <source>
        <dbReference type="EMBL" id="SCO61797.1"/>
    </source>
</evidence>
<dbReference type="Proteomes" id="UP000220214">
    <property type="component" value="Chromosome 9"/>
</dbReference>
<feature type="region of interest" description="Disordered" evidence="1">
    <location>
        <begin position="32"/>
        <end position="80"/>
    </location>
</feature>
<dbReference type="Proteomes" id="UP000069549">
    <property type="component" value="Chromosome 9"/>
</dbReference>
<evidence type="ECO:0000313" key="9">
    <source>
        <dbReference type="Proteomes" id="UP000516480"/>
    </source>
</evidence>
<dbReference type="EMBL" id="LT160029">
    <property type="protein sequence ID" value="CXI41685.1"/>
    <property type="molecule type" value="Genomic_DNA"/>
</dbReference>
<evidence type="ECO:0000313" key="4">
    <source>
        <dbReference type="EMBL" id="SCN25193.1"/>
    </source>
</evidence>
<gene>
    <name evidence="2" type="ORF">PBK173_000194500</name>
    <name evidence="4" type="ORF">PBNK65E_000186300</name>
    <name evidence="3" type="ORF">PBNK65NY_000185500</name>
    <name evidence="5" type="ORF">PBSP11A_000185300</name>
</gene>
<evidence type="ECO:0000256" key="1">
    <source>
        <dbReference type="SAM" id="MobiDB-lite"/>
    </source>
</evidence>
<dbReference type="EMBL" id="LT608145">
    <property type="protein sequence ID" value="SCM21965.1"/>
    <property type="molecule type" value="Genomic_DNA"/>
</dbReference>
<name>A0A122I890_PLABE</name>